<dbReference type="EMBL" id="LNIX01000003">
    <property type="protein sequence ID" value="OXA57369.1"/>
    <property type="molecule type" value="Genomic_DNA"/>
</dbReference>
<name>A0A226EIS9_FOLCA</name>
<evidence type="ECO:0000313" key="5">
    <source>
        <dbReference type="Proteomes" id="UP000198287"/>
    </source>
</evidence>
<dbReference type="InterPro" id="IPR014752">
    <property type="entry name" value="Arrestin-like_C"/>
</dbReference>
<dbReference type="Pfam" id="PF00339">
    <property type="entry name" value="Arrestin_N"/>
    <property type="match status" value="1"/>
</dbReference>
<dbReference type="SMART" id="SM01017">
    <property type="entry name" value="Arrestin_C"/>
    <property type="match status" value="1"/>
</dbReference>
<dbReference type="InterPro" id="IPR050357">
    <property type="entry name" value="Arrestin_domain-protein"/>
</dbReference>
<feature type="region of interest" description="Disordered" evidence="2">
    <location>
        <begin position="417"/>
        <end position="452"/>
    </location>
</feature>
<dbReference type="SUPFAM" id="SSF81296">
    <property type="entry name" value="E set domains"/>
    <property type="match status" value="2"/>
</dbReference>
<organism evidence="4 5">
    <name type="scientific">Folsomia candida</name>
    <name type="common">Springtail</name>
    <dbReference type="NCBI Taxonomy" id="158441"/>
    <lineage>
        <taxon>Eukaryota</taxon>
        <taxon>Metazoa</taxon>
        <taxon>Ecdysozoa</taxon>
        <taxon>Arthropoda</taxon>
        <taxon>Hexapoda</taxon>
        <taxon>Collembola</taxon>
        <taxon>Entomobryomorpha</taxon>
        <taxon>Isotomoidea</taxon>
        <taxon>Isotomidae</taxon>
        <taxon>Proisotominae</taxon>
        <taxon>Folsomia</taxon>
    </lineage>
</organism>
<dbReference type="PANTHER" id="PTHR11188:SF176">
    <property type="entry name" value="ARRESTIN DOMAIN-CONTAINING PROTEIN 1"/>
    <property type="match status" value="1"/>
</dbReference>
<dbReference type="GO" id="GO:0005737">
    <property type="term" value="C:cytoplasm"/>
    <property type="evidence" value="ECO:0007669"/>
    <property type="project" value="TreeGrafter"/>
</dbReference>
<proteinExistence type="inferred from homology"/>
<dbReference type="InterPro" id="IPR014756">
    <property type="entry name" value="Ig_E-set"/>
</dbReference>
<reference evidence="4 5" key="1">
    <citation type="submission" date="2015-12" db="EMBL/GenBank/DDBJ databases">
        <title>The genome of Folsomia candida.</title>
        <authorList>
            <person name="Faddeeva A."/>
            <person name="Derks M.F."/>
            <person name="Anvar Y."/>
            <person name="Smit S."/>
            <person name="Van Straalen N."/>
            <person name="Roelofs D."/>
        </authorList>
    </citation>
    <scope>NUCLEOTIDE SEQUENCE [LARGE SCALE GENOMIC DNA]</scope>
    <source>
        <strain evidence="4 5">VU population</strain>
        <tissue evidence="4">Whole body</tissue>
    </source>
</reference>
<dbReference type="Pfam" id="PF02752">
    <property type="entry name" value="Arrestin_C"/>
    <property type="match status" value="1"/>
</dbReference>
<sequence>MYPQIFEIRLDDDTTKKFYAGQLVEGRVILALGKEKVVRGIVVRLIGKGNVYWDNTGIKHNTVYRESETYVNATAQLLVPEDGRQTVMAPGSYEYLFSLQLPPNIPSSIEGQHCFVRYYLEAAIQRPWKDDQIQESVIHVTSISDLSPETAEPASMQQEKFVGFNLCQKGPIILNFMIGKTGFVPGEFLQFGVEIRNTSSTRINRVHVSLKRQLTGHAKGETKSSHDKFLQLNGPPTEVGGYLLWQSNFEIPVLPPSDLLGCNIISIKYYVEIKLALEKWVDAKFVKHIFIGTSQQCVKEHRNSSSELFFANHETPTKKPKSRKTSVVMSRKNSMIKSPIEEFRFNDNDAIWGNDDEVENVAMLMSPPSASISGENGFIFSSSLPPLDLTFFQTKPERHPFFKFYEDCDYESSYPYRNMSTSNVPQQANRPPRPHSNPGHHWGRSYWDNEDD</sequence>
<evidence type="ECO:0000256" key="1">
    <source>
        <dbReference type="ARBA" id="ARBA00005298"/>
    </source>
</evidence>
<dbReference type="AlphaFoldDB" id="A0A226EIS9"/>
<dbReference type="OMA" id="FANHETP"/>
<comment type="similarity">
    <text evidence="1">Belongs to the arrestin family.</text>
</comment>
<dbReference type="Proteomes" id="UP000198287">
    <property type="component" value="Unassembled WGS sequence"/>
</dbReference>
<evidence type="ECO:0000259" key="3">
    <source>
        <dbReference type="SMART" id="SM01017"/>
    </source>
</evidence>
<dbReference type="OrthoDB" id="2333384at2759"/>
<dbReference type="InterPro" id="IPR011021">
    <property type="entry name" value="Arrestin-like_N"/>
</dbReference>
<protein>
    <submittedName>
        <fullName evidence="4">Arrestin domain-containing protein 2</fullName>
    </submittedName>
</protein>
<evidence type="ECO:0000256" key="2">
    <source>
        <dbReference type="SAM" id="MobiDB-lite"/>
    </source>
</evidence>
<feature type="domain" description="Arrestin C-terminal-like" evidence="3">
    <location>
        <begin position="168"/>
        <end position="296"/>
    </location>
</feature>
<dbReference type="GO" id="GO:0015031">
    <property type="term" value="P:protein transport"/>
    <property type="evidence" value="ECO:0007669"/>
    <property type="project" value="TreeGrafter"/>
</dbReference>
<dbReference type="Gene3D" id="2.60.40.640">
    <property type="match status" value="2"/>
</dbReference>
<gene>
    <name evidence="4" type="ORF">Fcan01_07583</name>
</gene>
<dbReference type="PANTHER" id="PTHR11188">
    <property type="entry name" value="ARRESTIN DOMAIN CONTAINING PROTEIN"/>
    <property type="match status" value="1"/>
</dbReference>
<feature type="compositionally biased region" description="Polar residues" evidence="2">
    <location>
        <begin position="418"/>
        <end position="429"/>
    </location>
</feature>
<keyword evidence="5" id="KW-1185">Reference proteome</keyword>
<evidence type="ECO:0000313" key="4">
    <source>
        <dbReference type="EMBL" id="OXA57369.1"/>
    </source>
</evidence>
<comment type="caution">
    <text evidence="4">The sequence shown here is derived from an EMBL/GenBank/DDBJ whole genome shotgun (WGS) entry which is preliminary data.</text>
</comment>
<accession>A0A226EIS9</accession>
<dbReference type="InterPro" id="IPR011022">
    <property type="entry name" value="Arrestin_C-like"/>
</dbReference>